<dbReference type="InterPro" id="IPR053211">
    <property type="entry name" value="DNA_repair-toleration"/>
</dbReference>
<evidence type="ECO:0000256" key="3">
    <source>
        <dbReference type="ARBA" id="ARBA00022729"/>
    </source>
</evidence>
<name>A0A484NGS6_9ASTE</name>
<keyword evidence="4" id="KW-0677">Repeat</keyword>
<dbReference type="GO" id="GO:0016020">
    <property type="term" value="C:membrane"/>
    <property type="evidence" value="ECO:0007669"/>
    <property type="project" value="UniProtKB-SubCell"/>
</dbReference>
<dbReference type="Pfam" id="PF00560">
    <property type="entry name" value="LRR_1"/>
    <property type="match status" value="3"/>
</dbReference>
<gene>
    <name evidence="8" type="ORF">CCAM_LOCUS42361</name>
</gene>
<accession>A0A484NGS6</accession>
<dbReference type="InterPro" id="IPR032675">
    <property type="entry name" value="LRR_dom_sf"/>
</dbReference>
<evidence type="ECO:0000256" key="4">
    <source>
        <dbReference type="ARBA" id="ARBA00022737"/>
    </source>
</evidence>
<keyword evidence="9" id="KW-1185">Reference proteome</keyword>
<dbReference type="AlphaFoldDB" id="A0A484NGS6"/>
<evidence type="ECO:0000256" key="6">
    <source>
        <dbReference type="SAM" id="SignalP"/>
    </source>
</evidence>
<evidence type="ECO:0000313" key="9">
    <source>
        <dbReference type="Proteomes" id="UP000595140"/>
    </source>
</evidence>
<dbReference type="InterPro" id="IPR001611">
    <property type="entry name" value="Leu-rich_rpt"/>
</dbReference>
<evidence type="ECO:0000256" key="1">
    <source>
        <dbReference type="ARBA" id="ARBA00004370"/>
    </source>
</evidence>
<sequence>MKISYGNYVAFFFLMSFFALETAAASARTEAEALVKWKNTLFISSSSSSSSSSLSSWSLPGLKNLCKWSGIVCNNRTTVSQINLANGGLSGTLDHLNFTSFASLAHFNISGNNFTGSVPPTIGDARSLVSVDLSSNMFGGTIPPQIGNLTELQHLTLFNNNIAGAVPYQIGNLQKV</sequence>
<dbReference type="Proteomes" id="UP000595140">
    <property type="component" value="Unassembled WGS sequence"/>
</dbReference>
<comment type="subcellular location">
    <subcellularLocation>
        <location evidence="1">Membrane</location>
    </subcellularLocation>
</comment>
<dbReference type="PANTHER" id="PTHR48060:SF24">
    <property type="entry name" value="NON-SPECIFIC SERINE_THREONINE PROTEIN KINASE"/>
    <property type="match status" value="1"/>
</dbReference>
<dbReference type="Gene3D" id="3.80.10.10">
    <property type="entry name" value="Ribonuclease Inhibitor"/>
    <property type="match status" value="1"/>
</dbReference>
<evidence type="ECO:0000259" key="7">
    <source>
        <dbReference type="Pfam" id="PF08263"/>
    </source>
</evidence>
<feature type="signal peptide" evidence="6">
    <location>
        <begin position="1"/>
        <end position="27"/>
    </location>
</feature>
<dbReference type="FunFam" id="3.80.10.10:FF:000400">
    <property type="entry name" value="Nuclear pore complex protein NUP107"/>
    <property type="match status" value="1"/>
</dbReference>
<organism evidence="8 9">
    <name type="scientific">Cuscuta campestris</name>
    <dbReference type="NCBI Taxonomy" id="132261"/>
    <lineage>
        <taxon>Eukaryota</taxon>
        <taxon>Viridiplantae</taxon>
        <taxon>Streptophyta</taxon>
        <taxon>Embryophyta</taxon>
        <taxon>Tracheophyta</taxon>
        <taxon>Spermatophyta</taxon>
        <taxon>Magnoliopsida</taxon>
        <taxon>eudicotyledons</taxon>
        <taxon>Gunneridae</taxon>
        <taxon>Pentapetalae</taxon>
        <taxon>asterids</taxon>
        <taxon>lamiids</taxon>
        <taxon>Solanales</taxon>
        <taxon>Convolvulaceae</taxon>
        <taxon>Cuscuteae</taxon>
        <taxon>Cuscuta</taxon>
        <taxon>Cuscuta subgen. Grammica</taxon>
        <taxon>Cuscuta sect. Cleistogrammica</taxon>
    </lineage>
</organism>
<evidence type="ECO:0000256" key="5">
    <source>
        <dbReference type="ARBA" id="ARBA00023136"/>
    </source>
</evidence>
<proteinExistence type="predicted"/>
<keyword evidence="5" id="KW-0472">Membrane</keyword>
<dbReference type="SUPFAM" id="SSF52058">
    <property type="entry name" value="L domain-like"/>
    <property type="match status" value="1"/>
</dbReference>
<dbReference type="EMBL" id="OOIL02006707">
    <property type="protein sequence ID" value="VFR00586.1"/>
    <property type="molecule type" value="Genomic_DNA"/>
</dbReference>
<dbReference type="Pfam" id="PF08263">
    <property type="entry name" value="LRRNT_2"/>
    <property type="match status" value="1"/>
</dbReference>
<dbReference type="InterPro" id="IPR013210">
    <property type="entry name" value="LRR_N_plant-typ"/>
</dbReference>
<evidence type="ECO:0000256" key="2">
    <source>
        <dbReference type="ARBA" id="ARBA00022614"/>
    </source>
</evidence>
<keyword evidence="3 6" id="KW-0732">Signal</keyword>
<dbReference type="OrthoDB" id="1305594at2759"/>
<reference evidence="8 9" key="1">
    <citation type="submission" date="2018-04" db="EMBL/GenBank/DDBJ databases">
        <authorList>
            <person name="Vogel A."/>
        </authorList>
    </citation>
    <scope>NUCLEOTIDE SEQUENCE [LARGE SCALE GENOMIC DNA]</scope>
</reference>
<feature type="chain" id="PRO_5019753042" description="Leucine-rich repeat-containing N-terminal plant-type domain-containing protein" evidence="6">
    <location>
        <begin position="28"/>
        <end position="176"/>
    </location>
</feature>
<keyword evidence="2" id="KW-0433">Leucine-rich repeat</keyword>
<protein>
    <recommendedName>
        <fullName evidence="7">Leucine-rich repeat-containing N-terminal plant-type domain-containing protein</fullName>
    </recommendedName>
</protein>
<evidence type="ECO:0000313" key="8">
    <source>
        <dbReference type="EMBL" id="VFR00586.1"/>
    </source>
</evidence>
<dbReference type="PANTHER" id="PTHR48060">
    <property type="entry name" value="DNA DAMAGE-REPAIR/TOLERATION PROTEIN DRT100"/>
    <property type="match status" value="1"/>
</dbReference>
<feature type="domain" description="Leucine-rich repeat-containing N-terminal plant-type" evidence="7">
    <location>
        <begin position="29"/>
        <end position="74"/>
    </location>
</feature>